<feature type="binding site" evidence="5">
    <location>
        <position position="33"/>
    </location>
    <ligand>
        <name>NAD(+)</name>
        <dbReference type="ChEBI" id="CHEBI:57540"/>
    </ligand>
</feature>
<evidence type="ECO:0000256" key="1">
    <source>
        <dbReference type="ARBA" id="ARBA00007406"/>
    </source>
</evidence>
<evidence type="ECO:0000313" key="10">
    <source>
        <dbReference type="Proteomes" id="UP000178517"/>
    </source>
</evidence>
<keyword evidence="2" id="KW-0560">Oxidoreductase</keyword>
<feature type="domain" description="Glyceraldehyde 3-phosphate dehydrogenase NAD(P) binding" evidence="8">
    <location>
        <begin position="2"/>
        <end position="159"/>
    </location>
</feature>
<gene>
    <name evidence="9" type="ORF">A3A04_02550</name>
</gene>
<dbReference type="PIRSF" id="PIRSF000149">
    <property type="entry name" value="GAP_DH"/>
    <property type="match status" value="1"/>
</dbReference>
<dbReference type="Pfam" id="PF00044">
    <property type="entry name" value="Gp_dh_N"/>
    <property type="match status" value="1"/>
</dbReference>
<evidence type="ECO:0000259" key="8">
    <source>
        <dbReference type="SMART" id="SM00846"/>
    </source>
</evidence>
<reference evidence="9 10" key="1">
    <citation type="journal article" date="2016" name="Nat. Commun.">
        <title>Thousands of microbial genomes shed light on interconnected biogeochemical processes in an aquifer system.</title>
        <authorList>
            <person name="Anantharaman K."/>
            <person name="Brown C.T."/>
            <person name="Hug L.A."/>
            <person name="Sharon I."/>
            <person name="Castelle C.J."/>
            <person name="Probst A.J."/>
            <person name="Thomas B.C."/>
            <person name="Singh A."/>
            <person name="Wilkins M.J."/>
            <person name="Karaoz U."/>
            <person name="Brodie E.L."/>
            <person name="Williams K.H."/>
            <person name="Hubbard S.S."/>
            <person name="Banfield J.F."/>
        </authorList>
    </citation>
    <scope>NUCLEOTIDE SEQUENCE [LARGE SCALE GENOMIC DNA]</scope>
</reference>
<dbReference type="GO" id="GO:0050661">
    <property type="term" value="F:NADP binding"/>
    <property type="evidence" value="ECO:0007669"/>
    <property type="project" value="InterPro"/>
</dbReference>
<evidence type="ECO:0000256" key="3">
    <source>
        <dbReference type="PIRSR" id="PIRSR000149-1"/>
    </source>
</evidence>
<dbReference type="PRINTS" id="PR00078">
    <property type="entry name" value="G3PDHDRGNASE"/>
</dbReference>
<evidence type="ECO:0000256" key="2">
    <source>
        <dbReference type="ARBA" id="ARBA00023002"/>
    </source>
</evidence>
<evidence type="ECO:0000256" key="4">
    <source>
        <dbReference type="PIRSR" id="PIRSR000149-2"/>
    </source>
</evidence>
<keyword evidence="5" id="KW-0520">NAD</keyword>
<dbReference type="Gene3D" id="3.30.360.10">
    <property type="entry name" value="Dihydrodipicolinate Reductase, domain 2"/>
    <property type="match status" value="1"/>
</dbReference>
<protein>
    <submittedName>
        <fullName evidence="9">Type I glyceraldehyde-3-phosphate dehydrogenase</fullName>
    </submittedName>
</protein>
<dbReference type="GO" id="GO:0006006">
    <property type="term" value="P:glucose metabolic process"/>
    <property type="evidence" value="ECO:0007669"/>
    <property type="project" value="InterPro"/>
</dbReference>
<dbReference type="SUPFAM" id="SSF55347">
    <property type="entry name" value="Glyceraldehyde-3-phosphate dehydrogenase-like, C-terminal domain"/>
    <property type="match status" value="1"/>
</dbReference>
<evidence type="ECO:0000256" key="5">
    <source>
        <dbReference type="PIRSR" id="PIRSR000149-3"/>
    </source>
</evidence>
<sequence>MTRVAINGFGRIGRLFFRQAFCRKDITIVVINDLGDIENLAYLLKYDSVYRVFEKEITFSRNTSGNGGELIVGGKKIQVIEEKEAENLPWEKLKIDIVVESSGVFESFKKARAHIEAGAKRVIITAPAKDDEQVDAKTVLMGVNEFELKNCLITSNGSCTTNATHPVAAIMSETIGVKKALLATVHGYTATQNLVDGPTKGHDFRRGRAAAANISPSFTGAAISVTRAVKNLEGKFDGLAYRVPVITGSLADLTFIASRSTTVEEVNSILKSAALEPRWKDILKVTEDQIVSSDIIGESYGAIVDLQYTKVIDGDLVKVLSWYDNEWGYVTTLVQHVTKVAQFLKI</sequence>
<feature type="binding site" evidence="5">
    <location>
        <position position="325"/>
    </location>
    <ligand>
        <name>NAD(+)</name>
        <dbReference type="ChEBI" id="CHEBI:57540"/>
    </ligand>
</feature>
<evidence type="ECO:0000256" key="7">
    <source>
        <dbReference type="RuleBase" id="RU000397"/>
    </source>
</evidence>
<dbReference type="SUPFAM" id="SSF51735">
    <property type="entry name" value="NAD(P)-binding Rossmann-fold domains"/>
    <property type="match status" value="1"/>
</dbReference>
<dbReference type="Proteomes" id="UP000178517">
    <property type="component" value="Unassembled WGS sequence"/>
</dbReference>
<dbReference type="InterPro" id="IPR036291">
    <property type="entry name" value="NAD(P)-bd_dom_sf"/>
</dbReference>
<dbReference type="Pfam" id="PF02800">
    <property type="entry name" value="Gp_dh_C"/>
    <property type="match status" value="1"/>
</dbReference>
<keyword evidence="5" id="KW-0547">Nucleotide-binding</keyword>
<feature type="binding site" evidence="4">
    <location>
        <begin position="158"/>
        <end position="160"/>
    </location>
    <ligand>
        <name>D-glyceraldehyde 3-phosphate</name>
        <dbReference type="ChEBI" id="CHEBI:59776"/>
    </ligand>
</feature>
<dbReference type="InterPro" id="IPR006424">
    <property type="entry name" value="Glyceraldehyde-3-P_DH_1"/>
</dbReference>
<dbReference type="InterPro" id="IPR020829">
    <property type="entry name" value="GlycerAld_3-P_DH_cat"/>
</dbReference>
<dbReference type="AlphaFoldDB" id="A0A1G1ZQZ6"/>
<dbReference type="CDD" id="cd18126">
    <property type="entry name" value="GAPDH_I_C"/>
    <property type="match status" value="1"/>
</dbReference>
<feature type="binding site" evidence="4">
    <location>
        <position position="242"/>
    </location>
    <ligand>
        <name>D-glyceraldehyde 3-phosphate</name>
        <dbReference type="ChEBI" id="CHEBI:59776"/>
    </ligand>
</feature>
<feature type="binding site" evidence="5">
    <location>
        <position position="125"/>
    </location>
    <ligand>
        <name>NAD(+)</name>
        <dbReference type="ChEBI" id="CHEBI:57540"/>
    </ligand>
</feature>
<dbReference type="FunFam" id="3.30.360.10:FF:000002">
    <property type="entry name" value="Glyceraldehyde-3-phosphate dehydrogenase"/>
    <property type="match status" value="1"/>
</dbReference>
<evidence type="ECO:0000313" key="9">
    <source>
        <dbReference type="EMBL" id="OGY66606.1"/>
    </source>
</evidence>
<organism evidence="9 10">
    <name type="scientific">Candidatus Harrisonbacteria bacterium RIFCSPLOWO2_01_FULL_40_28</name>
    <dbReference type="NCBI Taxonomy" id="1798406"/>
    <lineage>
        <taxon>Bacteria</taxon>
        <taxon>Candidatus Harrisoniibacteriota</taxon>
    </lineage>
</organism>
<proteinExistence type="inferred from homology"/>
<name>A0A1G1ZQZ6_9BACT</name>
<dbReference type="STRING" id="1798406.A3A04_02550"/>
<dbReference type="CDD" id="cd05214">
    <property type="entry name" value="GAPDH_I_N"/>
    <property type="match status" value="1"/>
</dbReference>
<dbReference type="EMBL" id="MHJI01000002">
    <property type="protein sequence ID" value="OGY66606.1"/>
    <property type="molecule type" value="Genomic_DNA"/>
</dbReference>
<dbReference type="NCBIfam" id="TIGR01534">
    <property type="entry name" value="GAPDH-I"/>
    <property type="match status" value="1"/>
</dbReference>
<accession>A0A1G1ZQZ6</accession>
<evidence type="ECO:0000256" key="6">
    <source>
        <dbReference type="PIRSR" id="PIRSR000149-4"/>
    </source>
</evidence>
<feature type="site" description="Activates thiol group during catalysis" evidence="6">
    <location>
        <position position="186"/>
    </location>
</feature>
<dbReference type="Gene3D" id="3.40.50.720">
    <property type="entry name" value="NAD(P)-binding Rossmann-like Domain"/>
    <property type="match status" value="1"/>
</dbReference>
<feature type="active site" description="Nucleophile" evidence="3">
    <location>
        <position position="159"/>
    </location>
</feature>
<dbReference type="InterPro" id="IPR020831">
    <property type="entry name" value="GlycerAld/Erythrose_P_DH"/>
</dbReference>
<feature type="binding site" evidence="4">
    <location>
        <begin position="219"/>
        <end position="220"/>
    </location>
    <ligand>
        <name>D-glyceraldehyde 3-phosphate</name>
        <dbReference type="ChEBI" id="CHEBI:59776"/>
    </ligand>
</feature>
<dbReference type="GO" id="GO:0016620">
    <property type="term" value="F:oxidoreductase activity, acting on the aldehyde or oxo group of donors, NAD or NADP as acceptor"/>
    <property type="evidence" value="ECO:0007669"/>
    <property type="project" value="InterPro"/>
</dbReference>
<dbReference type="FunFam" id="3.40.50.720:FF:000001">
    <property type="entry name" value="Glyceraldehyde-3-phosphate dehydrogenase"/>
    <property type="match status" value="1"/>
</dbReference>
<dbReference type="InterPro" id="IPR020828">
    <property type="entry name" value="GlycerAld_3-P_DH_NAD(P)-bd"/>
</dbReference>
<comment type="caution">
    <text evidence="9">The sequence shown here is derived from an EMBL/GenBank/DDBJ whole genome shotgun (WGS) entry which is preliminary data.</text>
</comment>
<feature type="binding site" evidence="5">
    <location>
        <begin position="11"/>
        <end position="12"/>
    </location>
    <ligand>
        <name>NAD(+)</name>
        <dbReference type="ChEBI" id="CHEBI:57540"/>
    </ligand>
</feature>
<feature type="binding site" evidence="4">
    <location>
        <position position="189"/>
    </location>
    <ligand>
        <name>D-glyceraldehyde 3-phosphate</name>
        <dbReference type="ChEBI" id="CHEBI:59776"/>
    </ligand>
</feature>
<dbReference type="GO" id="GO:0051287">
    <property type="term" value="F:NAD binding"/>
    <property type="evidence" value="ECO:0007669"/>
    <property type="project" value="InterPro"/>
</dbReference>
<dbReference type="SMART" id="SM00846">
    <property type="entry name" value="Gp_dh_N"/>
    <property type="match status" value="1"/>
</dbReference>
<comment type="similarity">
    <text evidence="1 7">Belongs to the glyceraldehyde-3-phosphate dehydrogenase family.</text>
</comment>
<dbReference type="PANTHER" id="PTHR43148">
    <property type="entry name" value="GLYCERALDEHYDE-3-PHOSPHATE DEHYDROGENASE 2"/>
    <property type="match status" value="1"/>
</dbReference>